<dbReference type="InterPro" id="IPR006073">
    <property type="entry name" value="GTP-bd"/>
</dbReference>
<evidence type="ECO:0000259" key="11">
    <source>
        <dbReference type="PROSITE" id="PS50823"/>
    </source>
</evidence>
<evidence type="ECO:0000256" key="8">
    <source>
        <dbReference type="HAMAP-Rule" id="MF_00367"/>
    </source>
</evidence>
<dbReference type="EMBL" id="DSVL01000184">
    <property type="protein sequence ID" value="HFH29031.1"/>
    <property type="molecule type" value="Genomic_DNA"/>
</dbReference>
<evidence type="ECO:0000256" key="7">
    <source>
        <dbReference type="ARBA" id="ARBA00023134"/>
    </source>
</evidence>
<dbReference type="AlphaFoldDB" id="A0A7C3E6P8"/>
<feature type="region of interest" description="G3" evidence="9">
    <location>
        <begin position="59"/>
        <end position="62"/>
    </location>
</feature>
<evidence type="ECO:0000256" key="6">
    <source>
        <dbReference type="ARBA" id="ARBA00022884"/>
    </source>
</evidence>
<accession>A0A7C3E6P8</accession>
<dbReference type="SMART" id="SM00382">
    <property type="entry name" value="AAA"/>
    <property type="match status" value="1"/>
</dbReference>
<name>A0A7C3E6P8_9SPIR</name>
<dbReference type="InterPro" id="IPR027417">
    <property type="entry name" value="P-loop_NTPase"/>
</dbReference>
<dbReference type="InterPro" id="IPR004044">
    <property type="entry name" value="KH_dom_type_2"/>
</dbReference>
<evidence type="ECO:0000256" key="3">
    <source>
        <dbReference type="ARBA" id="ARBA00022475"/>
    </source>
</evidence>
<keyword evidence="8" id="KW-0699">rRNA-binding</keyword>
<dbReference type="GO" id="GO:0005829">
    <property type="term" value="C:cytosol"/>
    <property type="evidence" value="ECO:0007669"/>
    <property type="project" value="TreeGrafter"/>
</dbReference>
<evidence type="ECO:0000256" key="9">
    <source>
        <dbReference type="PROSITE-ProRule" id="PRU01050"/>
    </source>
</evidence>
<feature type="binding site" evidence="8">
    <location>
        <begin position="59"/>
        <end position="63"/>
    </location>
    <ligand>
        <name>GTP</name>
        <dbReference type="ChEBI" id="CHEBI:37565"/>
    </ligand>
</feature>
<dbReference type="PANTHER" id="PTHR42698:SF1">
    <property type="entry name" value="GTPASE ERA, MITOCHONDRIAL"/>
    <property type="match status" value="1"/>
</dbReference>
<protein>
    <recommendedName>
        <fullName evidence="2 8">GTPase Era</fullName>
    </recommendedName>
</protein>
<dbReference type="NCBIfam" id="NF000908">
    <property type="entry name" value="PRK00089.1"/>
    <property type="match status" value="1"/>
</dbReference>
<evidence type="ECO:0000256" key="5">
    <source>
        <dbReference type="ARBA" id="ARBA00022741"/>
    </source>
</evidence>
<comment type="similarity">
    <text evidence="1 8 9 10">Belongs to the TRAFAC class TrmE-Era-EngA-EngB-Septin-like GTPase superfamily. Era GTPase family.</text>
</comment>
<organism evidence="13">
    <name type="scientific">Gracilinema caldarium</name>
    <dbReference type="NCBI Taxonomy" id="215591"/>
    <lineage>
        <taxon>Bacteria</taxon>
        <taxon>Pseudomonadati</taxon>
        <taxon>Spirochaetota</taxon>
        <taxon>Spirochaetia</taxon>
        <taxon>Spirochaetales</taxon>
        <taxon>Breznakiellaceae</taxon>
        <taxon>Gracilinema</taxon>
    </lineage>
</organism>
<keyword evidence="6 8" id="KW-0694">RNA-binding</keyword>
<comment type="caution">
    <text evidence="13">The sequence shown here is derived from an EMBL/GenBank/DDBJ whole genome shotgun (WGS) entry which is preliminary data.</text>
</comment>
<dbReference type="InterPro" id="IPR005225">
    <property type="entry name" value="Small_GTP-bd"/>
</dbReference>
<comment type="function">
    <text evidence="8">An essential GTPase that binds both GDP and GTP, with rapid nucleotide exchange. Plays a role in 16S rRNA processing and 30S ribosomal subunit biogenesis and possibly also in cell cycle regulation and energy metabolism.</text>
</comment>
<dbReference type="Pfam" id="PF01926">
    <property type="entry name" value="MMR_HSR1"/>
    <property type="match status" value="1"/>
</dbReference>
<dbReference type="GO" id="GO:0000028">
    <property type="term" value="P:ribosomal small subunit assembly"/>
    <property type="evidence" value="ECO:0007669"/>
    <property type="project" value="TreeGrafter"/>
</dbReference>
<dbReference type="NCBIfam" id="TIGR00436">
    <property type="entry name" value="era"/>
    <property type="match status" value="1"/>
</dbReference>
<dbReference type="Gene3D" id="3.40.50.300">
    <property type="entry name" value="P-loop containing nucleotide triphosphate hydrolases"/>
    <property type="match status" value="1"/>
</dbReference>
<dbReference type="PANTHER" id="PTHR42698">
    <property type="entry name" value="GTPASE ERA"/>
    <property type="match status" value="1"/>
</dbReference>
<dbReference type="SUPFAM" id="SSF52540">
    <property type="entry name" value="P-loop containing nucleoside triphosphate hydrolases"/>
    <property type="match status" value="1"/>
</dbReference>
<dbReference type="GO" id="GO:0043024">
    <property type="term" value="F:ribosomal small subunit binding"/>
    <property type="evidence" value="ECO:0007669"/>
    <property type="project" value="TreeGrafter"/>
</dbReference>
<sequence>MAEKSAFVAVVGRPSAGKSTLINTLCGQKVSIVSAVPQTTRNTIRGIVNREEGQLVFVDTPGRHISEKKLNRKLVELADRALEESELVLYLIDASRPMGKEEEELAHAVQYSRAYPDRTVVALNKIDDKRADTAGVYSFLQEKLPGIPKERQREISAKHSTGVEELLQLLFSLAPAGPRLYPEDTYTDQDVQFRIAEIIREKAINNLREELPHSIYVEVADTELKDEGRRLWVRAFILVERESQKGIVVGKGGEMIKTIRQSAQKELNRIFDWKVELDLRVKVASDWRQNDTVLRRLIDRS</sequence>
<dbReference type="InterPro" id="IPR005662">
    <property type="entry name" value="GTPase_Era-like"/>
</dbReference>
<keyword evidence="8" id="KW-0472">Membrane</keyword>
<feature type="domain" description="KH type-2" evidence="11">
    <location>
        <begin position="207"/>
        <end position="285"/>
    </location>
</feature>
<dbReference type="PROSITE" id="PS51713">
    <property type="entry name" value="G_ERA"/>
    <property type="match status" value="1"/>
</dbReference>
<evidence type="ECO:0000259" key="12">
    <source>
        <dbReference type="PROSITE" id="PS51713"/>
    </source>
</evidence>
<feature type="region of interest" description="G2" evidence="9">
    <location>
        <begin position="38"/>
        <end position="42"/>
    </location>
</feature>
<keyword evidence="8" id="KW-0963">Cytoplasm</keyword>
<reference evidence="13" key="1">
    <citation type="journal article" date="2020" name="mSystems">
        <title>Genome- and Community-Level Interaction Insights into Carbon Utilization and Element Cycling Functions of Hydrothermarchaeota in Hydrothermal Sediment.</title>
        <authorList>
            <person name="Zhou Z."/>
            <person name="Liu Y."/>
            <person name="Xu W."/>
            <person name="Pan J."/>
            <person name="Luo Z.H."/>
            <person name="Li M."/>
        </authorList>
    </citation>
    <scope>NUCLEOTIDE SEQUENCE [LARGE SCALE GENOMIC DNA]</scope>
    <source>
        <strain evidence="13">SpSt-503</strain>
    </source>
</reference>
<feature type="region of interest" description="G4" evidence="9">
    <location>
        <begin position="124"/>
        <end position="127"/>
    </location>
</feature>
<dbReference type="Gene3D" id="3.30.300.20">
    <property type="match status" value="1"/>
</dbReference>
<dbReference type="SUPFAM" id="SSF54814">
    <property type="entry name" value="Prokaryotic type KH domain (KH-domain type II)"/>
    <property type="match status" value="1"/>
</dbReference>
<evidence type="ECO:0000256" key="2">
    <source>
        <dbReference type="ARBA" id="ARBA00020484"/>
    </source>
</evidence>
<comment type="subunit">
    <text evidence="8">Monomer.</text>
</comment>
<dbReference type="InterPro" id="IPR009019">
    <property type="entry name" value="KH_sf_prok-type"/>
</dbReference>
<dbReference type="GO" id="GO:0070181">
    <property type="term" value="F:small ribosomal subunit rRNA binding"/>
    <property type="evidence" value="ECO:0007669"/>
    <property type="project" value="UniProtKB-UniRule"/>
</dbReference>
<keyword evidence="3 8" id="KW-1003">Cell membrane</keyword>
<dbReference type="InterPro" id="IPR003593">
    <property type="entry name" value="AAA+_ATPase"/>
</dbReference>
<evidence type="ECO:0000256" key="4">
    <source>
        <dbReference type="ARBA" id="ARBA00022519"/>
    </source>
</evidence>
<feature type="domain" description="Era-type G" evidence="12">
    <location>
        <begin position="4"/>
        <end position="176"/>
    </location>
</feature>
<gene>
    <name evidence="8" type="primary">era</name>
    <name evidence="13" type="ORF">ENS59_05905</name>
</gene>
<dbReference type="GO" id="GO:0003924">
    <property type="term" value="F:GTPase activity"/>
    <property type="evidence" value="ECO:0007669"/>
    <property type="project" value="UniProtKB-UniRule"/>
</dbReference>
<dbReference type="HAMAP" id="MF_00367">
    <property type="entry name" value="GTPase_Era"/>
    <property type="match status" value="1"/>
</dbReference>
<dbReference type="InterPro" id="IPR030388">
    <property type="entry name" value="G_ERA_dom"/>
</dbReference>
<evidence type="ECO:0000313" key="13">
    <source>
        <dbReference type="EMBL" id="HFH29031.1"/>
    </source>
</evidence>
<dbReference type="PROSITE" id="PS50823">
    <property type="entry name" value="KH_TYPE_2"/>
    <property type="match status" value="1"/>
</dbReference>
<feature type="region of interest" description="G1" evidence="9">
    <location>
        <begin position="12"/>
        <end position="19"/>
    </location>
</feature>
<proteinExistence type="inferred from homology"/>
<dbReference type="CDD" id="cd22534">
    <property type="entry name" value="KH-II_Era"/>
    <property type="match status" value="1"/>
</dbReference>
<feature type="binding site" evidence="8">
    <location>
        <begin position="12"/>
        <end position="19"/>
    </location>
    <ligand>
        <name>GTP</name>
        <dbReference type="ChEBI" id="CHEBI:37565"/>
    </ligand>
</feature>
<dbReference type="NCBIfam" id="TIGR00231">
    <property type="entry name" value="small_GTP"/>
    <property type="match status" value="1"/>
</dbReference>
<dbReference type="InterPro" id="IPR015946">
    <property type="entry name" value="KH_dom-like_a/b"/>
</dbReference>
<feature type="region of interest" description="G5" evidence="9">
    <location>
        <begin position="155"/>
        <end position="157"/>
    </location>
</feature>
<evidence type="ECO:0000256" key="10">
    <source>
        <dbReference type="RuleBase" id="RU003761"/>
    </source>
</evidence>
<feature type="binding site" evidence="8">
    <location>
        <begin position="124"/>
        <end position="127"/>
    </location>
    <ligand>
        <name>GTP</name>
        <dbReference type="ChEBI" id="CHEBI:37565"/>
    </ligand>
</feature>
<dbReference type="GO" id="GO:0005525">
    <property type="term" value="F:GTP binding"/>
    <property type="evidence" value="ECO:0007669"/>
    <property type="project" value="UniProtKB-UniRule"/>
</dbReference>
<evidence type="ECO:0000256" key="1">
    <source>
        <dbReference type="ARBA" id="ARBA00007921"/>
    </source>
</evidence>
<keyword evidence="5 8" id="KW-0547">Nucleotide-binding</keyword>
<keyword evidence="8" id="KW-0690">Ribosome biogenesis</keyword>
<dbReference type="GO" id="GO:0005886">
    <property type="term" value="C:plasma membrane"/>
    <property type="evidence" value="ECO:0007669"/>
    <property type="project" value="UniProtKB-SubCell"/>
</dbReference>
<dbReference type="CDD" id="cd04163">
    <property type="entry name" value="Era"/>
    <property type="match status" value="1"/>
</dbReference>
<dbReference type="Pfam" id="PF07650">
    <property type="entry name" value="KH_2"/>
    <property type="match status" value="1"/>
</dbReference>
<keyword evidence="7 8" id="KW-0342">GTP-binding</keyword>
<comment type="subcellular location">
    <subcellularLocation>
        <location evidence="8">Cytoplasm</location>
    </subcellularLocation>
    <subcellularLocation>
        <location evidence="8">Cell membrane</location>
        <topology evidence="8">Peripheral membrane protein</topology>
    </subcellularLocation>
</comment>
<keyword evidence="4" id="KW-0997">Cell inner membrane</keyword>